<dbReference type="Proteomes" id="UP000008456">
    <property type="component" value="Chromosome"/>
</dbReference>
<reference key="2">
    <citation type="submission" date="2011-04" db="EMBL/GenBank/DDBJ databases">
        <title>Whole genome sequence of Melissococcus plutonius ATCC 35311.</title>
        <authorList>
            <person name="Okumura K."/>
            <person name="Arai R."/>
            <person name="Osaki M."/>
            <person name="Okura M."/>
            <person name="Kirikae T."/>
            <person name="Takamatsu D."/>
            <person name="Akiyama T."/>
        </authorList>
    </citation>
    <scope>NUCLEOTIDE SEQUENCE</scope>
    <source>
        <strain>ATCC 35311</strain>
    </source>
</reference>
<name>F3YBF2_MELPT</name>
<dbReference type="STRING" id="940190.MPTP_1401"/>
<sequence length="82" mass="9813">MTKLNENLPLGPREMRNTLNNNFHLINEEYDFVNKKELEKLVKQYAGEEINKYNEKIQYQIQHIIVPPTNHINTKEVKKYGL</sequence>
<reference evidence="1 2" key="1">
    <citation type="journal article" date="2011" name="J. Bacteriol.">
        <title>Complete genome sequence of Melissococcus plutonius ATCC 35311.</title>
        <authorList>
            <person name="Okumura K."/>
            <person name="Arai R."/>
            <person name="Okura M."/>
            <person name="Kirikae T."/>
            <person name="Takamatsu D."/>
            <person name="Osaki M."/>
            <person name="Miyoshi-Akiyama T."/>
        </authorList>
    </citation>
    <scope>NUCLEOTIDE SEQUENCE [LARGE SCALE GENOMIC DNA]</scope>
    <source>
        <strain evidence="2">ATCC 35311 / CIP 104052 / LMG 20360 / NCIMB 702443</strain>
    </source>
</reference>
<accession>F3YBF2</accession>
<dbReference type="OrthoDB" id="2060945at2"/>
<evidence type="ECO:0000313" key="2">
    <source>
        <dbReference type="Proteomes" id="UP000008456"/>
    </source>
</evidence>
<protein>
    <submittedName>
        <fullName evidence="1">Uncharacterized protein</fullName>
    </submittedName>
</protein>
<dbReference type="AlphaFoldDB" id="F3YBF2"/>
<evidence type="ECO:0000313" key="1">
    <source>
        <dbReference type="EMBL" id="BAK21830.1"/>
    </source>
</evidence>
<dbReference type="HOGENOM" id="CLU_2554291_0_0_9"/>
<organism evidence="1 2">
    <name type="scientific">Melissococcus plutonius (strain ATCC 35311 / DSM 29964 / CIP 104052 / LMG 20360 / NCIMB 702443)</name>
    <dbReference type="NCBI Taxonomy" id="940190"/>
    <lineage>
        <taxon>Bacteria</taxon>
        <taxon>Bacillati</taxon>
        <taxon>Bacillota</taxon>
        <taxon>Bacilli</taxon>
        <taxon>Lactobacillales</taxon>
        <taxon>Enterococcaceae</taxon>
        <taxon>Melissococcus</taxon>
    </lineage>
</organism>
<keyword evidence="2" id="KW-1185">Reference proteome</keyword>
<dbReference type="RefSeq" id="WP_013774266.1">
    <property type="nucleotide sequence ID" value="NC_015516.1"/>
</dbReference>
<gene>
    <name evidence="1" type="ordered locus">MPTP_1401</name>
</gene>
<dbReference type="EMBL" id="AP012200">
    <property type="protein sequence ID" value="BAK21830.1"/>
    <property type="molecule type" value="Genomic_DNA"/>
</dbReference>
<proteinExistence type="predicted"/>
<dbReference type="KEGG" id="mps:MPTP_1401"/>